<protein>
    <submittedName>
        <fullName evidence="1">Glutamate receptor 2</fullName>
    </submittedName>
</protein>
<keyword evidence="2" id="KW-1185">Reference proteome</keyword>
<dbReference type="EMBL" id="KN426002">
    <property type="protein sequence ID" value="KHG23699.1"/>
    <property type="molecule type" value="Genomic_DNA"/>
</dbReference>
<keyword evidence="1" id="KW-0675">Receptor</keyword>
<dbReference type="InterPro" id="IPR006734">
    <property type="entry name" value="PLATZ"/>
</dbReference>
<dbReference type="Proteomes" id="UP000032142">
    <property type="component" value="Unassembled WGS sequence"/>
</dbReference>
<evidence type="ECO:0000313" key="2">
    <source>
        <dbReference type="Proteomes" id="UP000032142"/>
    </source>
</evidence>
<proteinExistence type="predicted"/>
<dbReference type="OrthoDB" id="724537at2759"/>
<gene>
    <name evidence="1" type="ORF">F383_05016</name>
</gene>
<sequence length="222" mass="25760">MVGCGLYIKKKTDWISTLLESEFFSPCSDHQDLRKNEKNVFCIDCCLEFCRHCKAHSQHRWLQVCKYVYQDVVRLQEMQKHLDCSKIQTYKINGEKAVHLNPRPQAKDAKPSTKSKTGAACEACRRYLQDPPNRFCSIACKVSAVDVKPKDQSHKMELSIQEYHELSWKENQNLETSSEDKESSLSSIDLSEEETKTWLVKSLKPRKRLHKRKGTPLRAPLT</sequence>
<dbReference type="AlphaFoldDB" id="A0A0B0PGX4"/>
<organism evidence="1 2">
    <name type="scientific">Gossypium arboreum</name>
    <name type="common">Tree cotton</name>
    <name type="synonym">Gossypium nanking</name>
    <dbReference type="NCBI Taxonomy" id="29729"/>
    <lineage>
        <taxon>Eukaryota</taxon>
        <taxon>Viridiplantae</taxon>
        <taxon>Streptophyta</taxon>
        <taxon>Embryophyta</taxon>
        <taxon>Tracheophyta</taxon>
        <taxon>Spermatophyta</taxon>
        <taxon>Magnoliopsida</taxon>
        <taxon>eudicotyledons</taxon>
        <taxon>Gunneridae</taxon>
        <taxon>Pentapetalae</taxon>
        <taxon>rosids</taxon>
        <taxon>malvids</taxon>
        <taxon>Malvales</taxon>
        <taxon>Malvaceae</taxon>
        <taxon>Malvoideae</taxon>
        <taxon>Gossypium</taxon>
    </lineage>
</organism>
<dbReference type="PANTHER" id="PTHR31065">
    <property type="entry name" value="PLATZ TRANSCRIPTION FACTOR FAMILY PROTEIN"/>
    <property type="match status" value="1"/>
</dbReference>
<evidence type="ECO:0000313" key="1">
    <source>
        <dbReference type="EMBL" id="KHG23699.1"/>
    </source>
</evidence>
<accession>A0A0B0PGX4</accession>
<reference evidence="2" key="1">
    <citation type="submission" date="2014-09" db="EMBL/GenBank/DDBJ databases">
        <authorList>
            <person name="Mudge J."/>
            <person name="Ramaraj T."/>
            <person name="Lindquist I.E."/>
            <person name="Bharti A.K."/>
            <person name="Sundararajan A."/>
            <person name="Cameron C.T."/>
            <person name="Woodward J.E."/>
            <person name="May G.D."/>
            <person name="Brubaker C."/>
            <person name="Broadhvest J."/>
            <person name="Wilkins T.A."/>
        </authorList>
    </citation>
    <scope>NUCLEOTIDE SEQUENCE</scope>
    <source>
        <strain evidence="2">cv. AKA8401</strain>
    </source>
</reference>
<dbReference type="PANTHER" id="PTHR31065:SF41">
    <property type="entry name" value="PLATZ TRANSCRIPTION FACTOR FAMILY PROTEIN"/>
    <property type="match status" value="1"/>
</dbReference>
<dbReference type="KEGG" id="gab:108475486"/>
<dbReference type="Pfam" id="PF04640">
    <property type="entry name" value="PLATZ"/>
    <property type="match status" value="1"/>
</dbReference>
<dbReference type="OMA" id="KFFGSCV"/>
<name>A0A0B0PGX4_GOSAR</name>